<feature type="compositionally biased region" description="Low complexity" evidence="1">
    <location>
        <begin position="20"/>
        <end position="29"/>
    </location>
</feature>
<sequence length="3816" mass="407283">MSGKQPQEPAAAGFSGGLGAPAVAASGPPSDFEVSAEVRKCLASFRHLKELLLSTSTSPALLQQLLQQPALQQRIVALRSSFLSTVDRALPPSVSAATCNAIQHLQQQWAEAVRAPGSGGATPSQGSSGSSSSGSSSSSSSSCSSSSSSSSGSSSSASCSCCSVPSEAVLYELLSAYVLRHHSGQQQLLLPAFEASQLRETVNPRNPQVLRELRDVLQDEQLCMFWCINFIFMQAAGSSSSSNSSSSSSSSGNQKGASLQQVCRGFAIILLQQHQLEAKLLQLYTQLNEQPDPSTCRFRQQPQQATGSSSKDSSKRADDAVAFEVHELLQLRETLQLQEAVVLCLASACRAARALGISSSSSSNSLSCSSESLYKYCSLVYEDRLCGALAARSSERRSLLQSRRLLRQAQQLGGSCAVAALCGMPLQQIVDIFCSSSSSSGEAVRSFVEGPRFAALHRDVMSSCLQGLREELQQQLQRSGAAGSAAVSQGGEVYSDLLYSCYIDHPTAAPLLLAAHAACLAGYKKLRSSSDSSSSSSSSLTDEEIDLFVGQAAELVMPLLPHALQQQLLQHELLQQQRQQQQDPLQQDFATQLLLLLDACLTVFPLKELQGHELFVHAACELLALLPKQRQRLFSLLQQEGLVEQQQQQGRGCSSGILRLLQAYVSLFPYGSHLTLQLLTAILPQPQPQQQQQGEEADSDIVDVGPALQYLQLLAQPLTSLLLPPIDGLVFTSGTSEQQQQQQQKQQQLECNDSLTVDTGTAYVAAAPIPIEPCMALLLQLDSQQSQQQPQGGFDASAANGGVMHWSFVPSGSSGKAVQLPLWRFLQVAAANEAALQQLLQQQRQQQYEEESFKVQDDPFTTPTARSQQQQQQQQPQQQLQQQLQRGFWCLQIDGCRLEPVSLRYPVCTDNSSSNSSTFAIHWALAPSSKGTSTRRRFSLLKAAWLLMDLGLQHQASDACGALPPSAFKAFVAACALWARVAAWPAAARAAAEAFIANEVYGYSLEGAAAAAARAAAAMGDTSSNDATEPAPFLLLPRLYALTCLAATRSQLRLLLPEALSALRSCLLPCYVVDVDRCLLFLQQQQQRVPCKCLVELPLQHHELLLAPELLHSGWQLLRLCCAPPQPQQGQRRCFLPLQQLLEALVAAAQEERQLRTYIILRSTLLFALQLLLSVPPAAWTIPWQQQGLLAATAAAEGLEQLQHSKRRRCSKSAPAECGYVSESAASAAARVDASLAHVYLLPQLQQQQQDATDEQLEAAAQQQVRDFAGICNFALCSVFARMGSWGFLHSEERCDIAQLVLLVVLQLLPLLHWGAQPPSEAATENAQKLQSQKLLAAATGNDELSVHLKGDAASTRSWSDTVSVRAAAVRGSHRQLELMEALLTSLAAANLPEGIAAILRCNIVAKTSAGSVQSGVPWDSNASSRSSSSSSSSSNSDNSGGAHALVSFSCPVLRFYGSMDIISFAATARLSAAAAALLATPPLQQLPELCSFPEPPGFFSKQPRLLQGHQQQQQQVYCEFPASLLPDAVFLDPYTAAGRWSGQWSCSLLQQQLPFTAAAAAAGGAAAAAAAAATSAAAAVAPCREKSQCVVLGAFEALHHMLLAACSPSSALLLQRLAAELLRLSLQQQQQQQQPGGLLSPSAGDGLPGHQGDLLASQQQQHFFSLFAYSGVNSSDCILSSSNSNGSDLWGPADRLQSAATFAQSVFAFIDSRVKVAAVSVLTLLCLLWKQQQTLLQQQRQQQQKQLHALLQGSGYPGAQKDMPQLKPWESSCSSSSSSTVLCLAAALSFEPDDLQLLLQDKQKQQQSEAGDTSSSSSSSDRRWIRRLYTNKLVARLLRHLYAKEQQLLEYRLLLLQLVLLALDSQQQLLLTGEESAFAATVHFSQQVLLDVLQQQKNQHREQQQQGLVLGQLKVLRLALLLLQQIACIYRPRAALEQLRQQSSDTGLDPLRSSNNSNSTAATDSATTAADSPRGPGGWVLLLQIGQLLLQQWQQICWGRGRSWLAAAVEQLRSSSKQQQQVNYNGSGLWPQELAQQQQQHQQQQGALPLRRMQPLGAAAACASRLLSAAAVDLPLYARCDGSSPSSNSSRSSISSSAEELQHEDAEDDDACAPLLAAVEICGAMQSLCSIARSQLRFLPAAIRRSSSSDKGGSAGSRSSSSYADAAEYEQFFVCLEFLSCDRGLFEALLPLQPLQQQQELQQQQHQEQLQQQQLQQLNPGVVPLQSATECWQRLLQTAPEEFVELQLPAAGSVAGAFSAGASGSSSSSSSSSGIRPVVTSNMREQRGSEAEGSALLPQELERACVCLAGRGQYGVSFGLEGRQLLFLSLHCSLQQQRLLGMRLGEMCLAVEQQQQQQQLQQVLLQQWVCRPWLLSGVAPRASVGASLAEAQQLLLQGLTKLFLACRDVAVYPLYIPKTCSSSSSSSGSGDVKGHPGPERPPFAPLLLPLLSLLAAVPRQRQDLLQRRGFYEAAAFAAEQLLCASWCTDIRASKKLPLSSSSSSSSNSADTSNSATASQQQQQATSVSLELLLGPGGVTCLPSTVQAALLQSPQLQHPPAAAAQLQQPIPDGAFSIPSRDVLQCLSGLRGLMDKQQQQQQQHPGNLLCDALNGVLAVVVLSQDALLSSETQQQLQLQQQQLQLEQQGPDLRRMLPKELLSLAAAAVDFFVVASGVWTHFALQQEQQPQQQIPQQGGPRKKQQRQDKHDIMWQRWRSTLAELLCGVLQCARRSRSLTSRAAAAAAAGTAAAETTGVSFGVTESYLESISQVEQYLSPALLSAASALLLHAQAAALLLQRHKSFSAEGAQLDQQQQATGAAPQKPASLVAPTSLSPSGSTTSSVAAVAAARPQVPFAAWEAAQKQVSAAVSAALASLLQQCAAEVSALHLYNWPDCSSGSRVAAAAAAAASSGSEAPLSFLLHMGGDATAAAAAAAQGNFDDSKRCRAIGVKCLFLSQLLTSGCCLPWSGFVYGEGPGEGGGGAAAAAAAAAAQGRVVPVAELLLREGFFHRLLLQQPLVSLVSVGDASGGSAAPRPIRFAYDVACAAATAAAAEGTVAATLMRRSPAHLAYCQVLQLLQQVLEHLQEPPEQPQQQSLQQQQHAQQQSQQQRSVSEETVRSAFGLLRLLLPRLRYVCSSSLQGAPLALAEEALLYVGIMRRLPAWQLTPVDLRHVVGAWLMAGRQLLQRSMRALEGALLAGVQPLRPSSLLECCSSQQQQGALELLLQQQKQNCSRCAARQSADSLECRACCSCCSRVSGAAAASGRSGLPSVLQQRGLMLLLQIISGFVSAVQSLQLVLPVSHQLPPPPSLRLPLQCSSSTTASVALSVTPELYLQLLGSDTAGSIAAARRLQQQQQQQEQSPSLVLNPGGGGDSSAAAGDSTEEGIYYNTPPVPIRLGLLRGSLLRAAGSPGDGRAAAAAAAATGGPLAEVQDDSSTTELSSEWFGCLLQTVTSAASVLQRARDLGPQLERRVCCVLTATGQRLLPLSLMLQPEGRPIQLQEEAPPQPELTPRRSSVACAASSAVSVAGLSFSQGAATNVFLRQRGMSPSLRRGSQAAAALYGRLRVRQAPCCCCCCSSSQAKAADGAAAAAAAGVTAPSFVGGTSGPSFAAAAEEDGNCWSCDRELDGLLPPLVTFDGLQQMIDTTLQRAAALGASVLNSLVAGNVLLHHEETSRQFVSLLTRLARQQRQQQNRQQLQQQQRKNTLSSSGPLSVVLQQSPSRGGSVIGGVAGDCTPHASQQQQQQQQQQQERRRSSLGAASTAATAAVESDSSSIAFFTALLDFSRRRLAAHERIAQRLGPYTPLQLAVLNSKT</sequence>
<dbReference type="RefSeq" id="XP_013437137.1">
    <property type="nucleotide sequence ID" value="XM_013581683.1"/>
</dbReference>
<feature type="region of interest" description="Disordered" evidence="1">
    <location>
        <begin position="293"/>
        <end position="315"/>
    </location>
</feature>
<feature type="compositionally biased region" description="Low complexity" evidence="1">
    <location>
        <begin position="126"/>
        <end position="157"/>
    </location>
</feature>
<feature type="compositionally biased region" description="Low complexity" evidence="1">
    <location>
        <begin position="3742"/>
        <end position="3751"/>
    </location>
</feature>
<feature type="region of interest" description="Disordered" evidence="1">
    <location>
        <begin position="3088"/>
        <end position="3114"/>
    </location>
</feature>
<dbReference type="VEuPathDB" id="ToxoDB:ENH_00057160"/>
<feature type="region of interest" description="Disordered" evidence="1">
    <location>
        <begin position="2263"/>
        <end position="2294"/>
    </location>
</feature>
<dbReference type="GO" id="GO:0016592">
    <property type="term" value="C:mediator complex"/>
    <property type="evidence" value="ECO:0007669"/>
    <property type="project" value="TreeGrafter"/>
</dbReference>
<dbReference type="GeneID" id="25475858"/>
<feature type="region of interest" description="Disordered" evidence="1">
    <location>
        <begin position="2687"/>
        <end position="2707"/>
    </location>
</feature>
<evidence type="ECO:0000256" key="1">
    <source>
        <dbReference type="SAM" id="MobiDB-lite"/>
    </source>
</evidence>
<feature type="compositionally biased region" description="Low complexity" evidence="1">
    <location>
        <begin position="1954"/>
        <end position="1973"/>
    </location>
</feature>
<reference evidence="2" key="1">
    <citation type="submission" date="2013-10" db="EMBL/GenBank/DDBJ databases">
        <title>Genomic analysis of the causative agents of coccidiosis in chickens.</title>
        <authorList>
            <person name="Reid A.J."/>
            <person name="Blake D."/>
            <person name="Billington K."/>
            <person name="Browne H."/>
            <person name="Dunn M."/>
            <person name="Hung S."/>
            <person name="Kawahara F."/>
            <person name="Miranda-Saavedra D."/>
            <person name="Mourier T."/>
            <person name="Nagra H."/>
            <person name="Otto T.D."/>
            <person name="Rawlings N."/>
            <person name="Sanchez A."/>
            <person name="Sanders M."/>
            <person name="Subramaniam C."/>
            <person name="Tay Y."/>
            <person name="Dear P."/>
            <person name="Doerig C."/>
            <person name="Gruber A."/>
            <person name="Parkinson J."/>
            <person name="Shirley M."/>
            <person name="Wan K.L."/>
            <person name="Berriman M."/>
            <person name="Tomley F."/>
            <person name="Pain A."/>
        </authorList>
    </citation>
    <scope>NUCLEOTIDE SEQUENCE [LARGE SCALE GENOMIC DNA]</scope>
    <source>
        <strain evidence="2">Houghton</strain>
    </source>
</reference>
<accession>U6N416</accession>
<reference evidence="2" key="2">
    <citation type="submission" date="2013-10" db="EMBL/GenBank/DDBJ databases">
        <authorList>
            <person name="Aslett M."/>
        </authorList>
    </citation>
    <scope>NUCLEOTIDE SEQUENCE [LARGE SCALE GENOMIC DNA]</scope>
    <source>
        <strain evidence="2">Houghton</strain>
    </source>
</reference>
<feature type="region of interest" description="Disordered" evidence="1">
    <location>
        <begin position="3349"/>
        <end position="3386"/>
    </location>
</feature>
<feature type="compositionally biased region" description="Polar residues" evidence="1">
    <location>
        <begin position="293"/>
        <end position="307"/>
    </location>
</feature>
<feature type="region of interest" description="Disordered" evidence="1">
    <location>
        <begin position="1942"/>
        <end position="1974"/>
    </location>
</feature>
<organism evidence="2 3">
    <name type="scientific">Eimeria necatrix</name>
    <dbReference type="NCBI Taxonomy" id="51315"/>
    <lineage>
        <taxon>Eukaryota</taxon>
        <taxon>Sar</taxon>
        <taxon>Alveolata</taxon>
        <taxon>Apicomplexa</taxon>
        <taxon>Conoidasida</taxon>
        <taxon>Coccidia</taxon>
        <taxon>Eucoccidiorida</taxon>
        <taxon>Eimeriorina</taxon>
        <taxon>Eimeriidae</taxon>
        <taxon>Eimeria</taxon>
    </lineage>
</organism>
<evidence type="ECO:0000313" key="2">
    <source>
        <dbReference type="EMBL" id="CDJ68670.1"/>
    </source>
</evidence>
<feature type="region of interest" description="Disordered" evidence="1">
    <location>
        <begin position="2497"/>
        <end position="2521"/>
    </location>
</feature>
<feature type="region of interest" description="Disordered" evidence="1">
    <location>
        <begin position="2808"/>
        <end position="2835"/>
    </location>
</feature>
<feature type="region of interest" description="Disordered" evidence="1">
    <location>
        <begin position="1412"/>
        <end position="1439"/>
    </location>
</feature>
<dbReference type="EMBL" id="HG725582">
    <property type="protein sequence ID" value="CDJ68670.1"/>
    <property type="molecule type" value="Genomic_DNA"/>
</dbReference>
<evidence type="ECO:0000313" key="3">
    <source>
        <dbReference type="Proteomes" id="UP000030754"/>
    </source>
</evidence>
<feature type="region of interest" description="Disordered" evidence="1">
    <location>
        <begin position="3728"/>
        <end position="3764"/>
    </location>
</feature>
<dbReference type="PANTHER" id="PTHR46007:SF8">
    <property type="entry name" value="C2H2-TYPE DOMAIN-CONTAINING PROTEIN"/>
    <property type="match status" value="1"/>
</dbReference>
<gene>
    <name evidence="2" type="ORF">ENH_00057160</name>
</gene>
<dbReference type="GO" id="GO:0003713">
    <property type="term" value="F:transcription coactivator activity"/>
    <property type="evidence" value="ECO:0007669"/>
    <property type="project" value="TreeGrafter"/>
</dbReference>
<feature type="region of interest" description="Disordered" evidence="1">
    <location>
        <begin position="851"/>
        <end position="878"/>
    </location>
</feature>
<dbReference type="Proteomes" id="UP000030754">
    <property type="component" value="Unassembled WGS sequence"/>
</dbReference>
<feature type="compositionally biased region" description="Low complexity" evidence="1">
    <location>
        <begin position="2263"/>
        <end position="2275"/>
    </location>
</feature>
<feature type="region of interest" description="Disordered" evidence="1">
    <location>
        <begin position="2421"/>
        <end position="2440"/>
    </location>
</feature>
<protein>
    <submittedName>
        <fullName evidence="2">Nucleoporin FG repeat-containing protein, putative</fullName>
    </submittedName>
</protein>
<feature type="region of interest" description="Disordered" evidence="1">
    <location>
        <begin position="1"/>
        <end position="29"/>
    </location>
</feature>
<feature type="compositionally biased region" description="Low complexity" evidence="1">
    <location>
        <begin position="2422"/>
        <end position="2431"/>
    </location>
</feature>
<feature type="compositionally biased region" description="Low complexity" evidence="1">
    <location>
        <begin position="868"/>
        <end position="878"/>
    </location>
</feature>
<name>U6N416_9EIME</name>
<feature type="compositionally biased region" description="Low complexity" evidence="1">
    <location>
        <begin position="1421"/>
        <end position="1439"/>
    </location>
</feature>
<dbReference type="GO" id="GO:0045944">
    <property type="term" value="P:positive regulation of transcription by RNA polymerase II"/>
    <property type="evidence" value="ECO:0007669"/>
    <property type="project" value="TreeGrafter"/>
</dbReference>
<feature type="compositionally biased region" description="Low complexity" evidence="1">
    <location>
        <begin position="2500"/>
        <end position="2521"/>
    </location>
</feature>
<dbReference type="PANTHER" id="PTHR46007">
    <property type="entry name" value="MEDIATOR OF RNA POLYMERASE II TRANSCRIPTION SUBUNIT 12"/>
    <property type="match status" value="1"/>
</dbReference>
<feature type="region of interest" description="Disordered" evidence="1">
    <location>
        <begin position="3693"/>
        <end position="3716"/>
    </location>
</feature>
<feature type="compositionally biased region" description="Low complexity" evidence="1">
    <location>
        <begin position="3693"/>
        <end position="3704"/>
    </location>
</feature>
<dbReference type="InterPro" id="IPR051647">
    <property type="entry name" value="Mediator_comp_sub12"/>
</dbReference>
<keyword evidence="3" id="KW-1185">Reference proteome</keyword>
<feature type="region of interest" description="Disordered" evidence="1">
    <location>
        <begin position="113"/>
        <end position="157"/>
    </location>
</feature>
<feature type="compositionally biased region" description="Low complexity" evidence="1">
    <location>
        <begin position="3092"/>
        <end position="3110"/>
    </location>
</feature>
<feature type="compositionally biased region" description="Low complexity" evidence="1">
    <location>
        <begin position="2084"/>
        <end position="2098"/>
    </location>
</feature>
<feature type="compositionally biased region" description="Low complexity" evidence="1">
    <location>
        <begin position="2687"/>
        <end position="2697"/>
    </location>
</feature>
<feature type="region of interest" description="Disordered" evidence="1">
    <location>
        <begin position="2082"/>
        <end position="2107"/>
    </location>
</feature>
<feature type="compositionally biased region" description="Polar residues" evidence="1">
    <location>
        <begin position="3705"/>
        <end position="3716"/>
    </location>
</feature>
<proteinExistence type="predicted"/>
<dbReference type="OrthoDB" id="347506at2759"/>